<comment type="caution">
    <text evidence="7">The sequence shown here is derived from an EMBL/GenBank/DDBJ whole genome shotgun (WGS) entry which is preliminary data.</text>
</comment>
<name>A0A1F6NXA7_9BACT</name>
<dbReference type="PANTHER" id="PTHR43586:SF8">
    <property type="entry name" value="CYSTEINE DESULFURASE 1, CHLOROPLASTIC"/>
    <property type="match status" value="1"/>
</dbReference>
<evidence type="ECO:0000256" key="5">
    <source>
        <dbReference type="RuleBase" id="RU004504"/>
    </source>
</evidence>
<proteinExistence type="inferred from homology"/>
<accession>A0A1F6NXA7</accession>
<evidence type="ECO:0000313" key="8">
    <source>
        <dbReference type="Proteomes" id="UP000177907"/>
    </source>
</evidence>
<evidence type="ECO:0000256" key="2">
    <source>
        <dbReference type="ARBA" id="ARBA00010447"/>
    </source>
</evidence>
<dbReference type="STRING" id="1798704.A3J93_04850"/>
<organism evidence="7 8">
    <name type="scientific">Candidatus Magasanikbacteria bacterium RIFOXYC2_FULL_42_28</name>
    <dbReference type="NCBI Taxonomy" id="1798704"/>
    <lineage>
        <taxon>Bacteria</taxon>
        <taxon>Candidatus Magasanikiibacteriota</taxon>
    </lineage>
</organism>
<dbReference type="InterPro" id="IPR000192">
    <property type="entry name" value="Aminotrans_V_dom"/>
</dbReference>
<reference evidence="7 8" key="1">
    <citation type="journal article" date="2016" name="Nat. Commun.">
        <title>Thousands of microbial genomes shed light on interconnected biogeochemical processes in an aquifer system.</title>
        <authorList>
            <person name="Anantharaman K."/>
            <person name="Brown C.T."/>
            <person name="Hug L.A."/>
            <person name="Sharon I."/>
            <person name="Castelle C.J."/>
            <person name="Probst A.J."/>
            <person name="Thomas B.C."/>
            <person name="Singh A."/>
            <person name="Wilkins M.J."/>
            <person name="Karaoz U."/>
            <person name="Brodie E.L."/>
            <person name="Williams K.H."/>
            <person name="Hubbard S.S."/>
            <person name="Banfield J.F."/>
        </authorList>
    </citation>
    <scope>NUCLEOTIDE SEQUENCE [LARGE SCALE GENOMIC DNA]</scope>
</reference>
<dbReference type="PANTHER" id="PTHR43586">
    <property type="entry name" value="CYSTEINE DESULFURASE"/>
    <property type="match status" value="1"/>
</dbReference>
<comment type="catalytic activity">
    <reaction evidence="4">
        <text>(sulfur carrier)-H + L-cysteine = (sulfur carrier)-SH + L-alanine</text>
        <dbReference type="Rhea" id="RHEA:43892"/>
        <dbReference type="Rhea" id="RHEA-COMP:14737"/>
        <dbReference type="Rhea" id="RHEA-COMP:14739"/>
        <dbReference type="ChEBI" id="CHEBI:29917"/>
        <dbReference type="ChEBI" id="CHEBI:35235"/>
        <dbReference type="ChEBI" id="CHEBI:57972"/>
        <dbReference type="ChEBI" id="CHEBI:64428"/>
        <dbReference type="EC" id="2.8.1.7"/>
    </reaction>
</comment>
<dbReference type="Gene3D" id="3.40.640.10">
    <property type="entry name" value="Type I PLP-dependent aspartate aminotransferase-like (Major domain)"/>
    <property type="match status" value="1"/>
</dbReference>
<dbReference type="InterPro" id="IPR015422">
    <property type="entry name" value="PyrdxlP-dep_Trfase_small"/>
</dbReference>
<feature type="domain" description="Aminotransferase class V" evidence="6">
    <location>
        <begin position="31"/>
        <end position="133"/>
    </location>
</feature>
<comment type="cofactor">
    <cofactor evidence="1 5">
        <name>pyridoxal 5'-phosphate</name>
        <dbReference type="ChEBI" id="CHEBI:597326"/>
    </cofactor>
</comment>
<dbReference type="GO" id="GO:0031071">
    <property type="term" value="F:cysteine desulfurase activity"/>
    <property type="evidence" value="ECO:0007669"/>
    <property type="project" value="UniProtKB-EC"/>
</dbReference>
<dbReference type="InterPro" id="IPR020578">
    <property type="entry name" value="Aminotrans_V_PyrdxlP_BS"/>
</dbReference>
<feature type="domain" description="Aminotransferase class V" evidence="6">
    <location>
        <begin position="157"/>
        <end position="440"/>
    </location>
</feature>
<dbReference type="AlphaFoldDB" id="A0A1F6NXA7"/>
<comment type="similarity">
    <text evidence="2">Belongs to the class-V pyridoxal-phosphate-dependent aminotransferase family. Csd subfamily.</text>
</comment>
<evidence type="ECO:0000259" key="6">
    <source>
        <dbReference type="Pfam" id="PF00266"/>
    </source>
</evidence>
<keyword evidence="3" id="KW-0663">Pyridoxal phosphate</keyword>
<evidence type="ECO:0000256" key="3">
    <source>
        <dbReference type="ARBA" id="ARBA00022898"/>
    </source>
</evidence>
<protein>
    <recommendedName>
        <fullName evidence="6">Aminotransferase class V domain-containing protein</fullName>
    </recommendedName>
</protein>
<evidence type="ECO:0000256" key="4">
    <source>
        <dbReference type="ARBA" id="ARBA00050776"/>
    </source>
</evidence>
<dbReference type="Gene3D" id="3.90.1150.10">
    <property type="entry name" value="Aspartate Aminotransferase, domain 1"/>
    <property type="match status" value="1"/>
</dbReference>
<dbReference type="InterPro" id="IPR015424">
    <property type="entry name" value="PyrdxlP-dep_Trfase"/>
</dbReference>
<dbReference type="Pfam" id="PF00266">
    <property type="entry name" value="Aminotran_5"/>
    <property type="match status" value="2"/>
</dbReference>
<evidence type="ECO:0000256" key="1">
    <source>
        <dbReference type="ARBA" id="ARBA00001933"/>
    </source>
</evidence>
<dbReference type="InterPro" id="IPR015421">
    <property type="entry name" value="PyrdxlP-dep_Trfase_major"/>
</dbReference>
<dbReference type="SUPFAM" id="SSF53383">
    <property type="entry name" value="PLP-dependent transferases"/>
    <property type="match status" value="1"/>
</dbReference>
<dbReference type="PROSITE" id="PS00595">
    <property type="entry name" value="AA_TRANSFER_CLASS_5"/>
    <property type="match status" value="1"/>
</dbReference>
<gene>
    <name evidence="7" type="ORF">A3J93_04850</name>
</gene>
<dbReference type="Proteomes" id="UP000177907">
    <property type="component" value="Unassembled WGS sequence"/>
</dbReference>
<dbReference type="EMBL" id="MFQZ01000003">
    <property type="protein sequence ID" value="OGH88353.1"/>
    <property type="molecule type" value="Genomic_DNA"/>
</dbReference>
<evidence type="ECO:0000313" key="7">
    <source>
        <dbReference type="EMBL" id="OGH88353.1"/>
    </source>
</evidence>
<sequence>MNEPINPQELFSAEIINYPVDTEKLGKINYVNLDNAATTPPFKCVEEGVKKYLESYGSVHRGAGAKSIVSTDIYEQSREYIKTFVNAPADSYVMFTGNTTGAMNMAAYFFSFIPGKILVSEIEHSSSWLPWIKSEGIKFVGKERLPLDELENINQKVQNRGREYVLQYHINDQFEFDLETIEEQLRENRIKALVLTASSNLTGYCPDIKKISTLTHRYGAYLIVDACQYLQHHELDMTELGIDFLAASGHKFYAPYGGGFLIGPKKFLDKFLPYQIGGGNLPYITDGDEFIRYQNVQAHDPGTPNAVGAIAMDLALKQLRELGFNNIIAHERHLTRKAFEYMAQNPAIKLYTNDTHLNTVIPFNAIGQSATAIAEKLNKQYGIGVRAGSFCVYHVVRKLLKIENESQIVAEVKNGNTDNIPALVRISFGLGNNEEDVDRLIMALNELTQSNK</sequence>